<dbReference type="InterPro" id="IPR001610">
    <property type="entry name" value="PAC"/>
</dbReference>
<dbReference type="PROSITE" id="PS50887">
    <property type="entry name" value="GGDEF"/>
    <property type="match status" value="1"/>
</dbReference>
<dbReference type="PANTHER" id="PTHR44757:SF2">
    <property type="entry name" value="BIOFILM ARCHITECTURE MAINTENANCE PROTEIN MBAA"/>
    <property type="match status" value="1"/>
</dbReference>
<evidence type="ECO:0000313" key="5">
    <source>
        <dbReference type="Proteomes" id="UP000061660"/>
    </source>
</evidence>
<reference evidence="4 5" key="2">
    <citation type="journal article" date="2016" name="Genome Announc.">
        <title>Complete Genome Sequences of Two Interactive Moderate Thermophiles, Paenibacillus napthalenovorans 32O-Y and Paenibacillus sp. 32O-W.</title>
        <authorList>
            <person name="Butler R.R.III."/>
            <person name="Wang J."/>
            <person name="Stark B.C."/>
            <person name="Pombert J.F."/>
        </authorList>
    </citation>
    <scope>NUCLEOTIDE SEQUENCE [LARGE SCALE GENOMIC DNA]</scope>
    <source>
        <strain evidence="4 5">32O-Y</strain>
    </source>
</reference>
<dbReference type="Gene3D" id="3.30.450.20">
    <property type="entry name" value="PAS domain"/>
    <property type="match status" value="2"/>
</dbReference>
<accession>A0A0U2U352</accession>
<dbReference type="AlphaFoldDB" id="A0A0U2U352"/>
<dbReference type="SMART" id="SM00086">
    <property type="entry name" value="PAC"/>
    <property type="match status" value="2"/>
</dbReference>
<dbReference type="InterPro" id="IPR052155">
    <property type="entry name" value="Biofilm_reg_signaling"/>
</dbReference>
<dbReference type="Proteomes" id="UP000061660">
    <property type="component" value="Chromosome"/>
</dbReference>
<evidence type="ECO:0000259" key="2">
    <source>
        <dbReference type="PROSITE" id="PS50113"/>
    </source>
</evidence>
<dbReference type="Pfam" id="PF08447">
    <property type="entry name" value="PAS_3"/>
    <property type="match status" value="2"/>
</dbReference>
<feature type="domain" description="PAS" evidence="1">
    <location>
        <begin position="10"/>
        <end position="80"/>
    </location>
</feature>
<name>A0A0U2U352_9BACL</name>
<keyword evidence="5" id="KW-1185">Reference proteome</keyword>
<organism evidence="4 5">
    <name type="scientific">Paenibacillus naphthalenovorans</name>
    <dbReference type="NCBI Taxonomy" id="162209"/>
    <lineage>
        <taxon>Bacteria</taxon>
        <taxon>Bacillati</taxon>
        <taxon>Bacillota</taxon>
        <taxon>Bacilli</taxon>
        <taxon>Bacillales</taxon>
        <taxon>Paenibacillaceae</taxon>
        <taxon>Paenibacillus</taxon>
    </lineage>
</organism>
<dbReference type="CDD" id="cd01949">
    <property type="entry name" value="GGDEF"/>
    <property type="match status" value="1"/>
</dbReference>
<dbReference type="CDD" id="cd00130">
    <property type="entry name" value="PAS"/>
    <property type="match status" value="2"/>
</dbReference>
<feature type="domain" description="PAC" evidence="2">
    <location>
        <begin position="217"/>
        <end position="269"/>
    </location>
</feature>
<dbReference type="InterPro" id="IPR000014">
    <property type="entry name" value="PAS"/>
</dbReference>
<dbReference type="SMART" id="SM00267">
    <property type="entry name" value="GGDEF"/>
    <property type="match status" value="1"/>
</dbReference>
<dbReference type="InterPro" id="IPR000700">
    <property type="entry name" value="PAS-assoc_C"/>
</dbReference>
<dbReference type="KEGG" id="pnp:IJ22_05980"/>
<dbReference type="STRING" id="162209.IJ22_05980"/>
<dbReference type="OrthoDB" id="9759607at2"/>
<reference evidence="5" key="1">
    <citation type="submission" date="2015-12" db="EMBL/GenBank/DDBJ databases">
        <title>Complete genome sequences of two moderately thermophilic Paenibacillus species.</title>
        <authorList>
            <person name="Butler R.III."/>
            <person name="Wang J."/>
            <person name="Stark B.C."/>
            <person name="Pombert J.-F."/>
        </authorList>
    </citation>
    <scope>NUCLEOTIDE SEQUENCE [LARGE SCALE GENOMIC DNA]</scope>
    <source>
        <strain evidence="5">32O-Y</strain>
    </source>
</reference>
<feature type="domain" description="PAC" evidence="2">
    <location>
        <begin position="84"/>
        <end position="136"/>
    </location>
</feature>
<evidence type="ECO:0000259" key="1">
    <source>
        <dbReference type="PROSITE" id="PS50112"/>
    </source>
</evidence>
<dbReference type="Pfam" id="PF00990">
    <property type="entry name" value="GGDEF"/>
    <property type="match status" value="1"/>
</dbReference>
<sequence>MDFQWAEIQEKELLASSFHQSALSMALVSADGFFIHVNSSFCSLLGYAEEELSDKPWKSVIHPDDRDLLYSFLSDSPANDRSLKQHEIRYICRNGETLWTCVSISQITPSNGIRPLYFKLVQDVTERKRKEDDAKQAWNALLESERMYRMIADHSTDMISKHDRSGRFLYVSPACRKLLGYEPEELVGIIAYELLHPEDLDAVPQPQDIVDGRSDIVLFSYRFRRKDGSYVWFETTGSILRGDDGEFKEALCTSRDISARKKLEHQLLQTNELLQQISNIDALTGVANRRRFDECYALEWRQALRFSTPLTVILIDIDYFKKYNDTYGHQKGDLCLQQVANALRAAVKRPGDIIARYGGEEFVIVLPFTDKRGAQTVAEQLRREVESLSIPHRQSDVSPVVTASLGTATVIPTLEMTSHELLLQADKALYQAKKDGRNRVKTYEPS</sequence>
<dbReference type="InterPro" id="IPR043128">
    <property type="entry name" value="Rev_trsase/Diguanyl_cyclase"/>
</dbReference>
<feature type="domain" description="PAS" evidence="1">
    <location>
        <begin position="144"/>
        <end position="203"/>
    </location>
</feature>
<dbReference type="PANTHER" id="PTHR44757">
    <property type="entry name" value="DIGUANYLATE CYCLASE DGCP"/>
    <property type="match status" value="1"/>
</dbReference>
<dbReference type="NCBIfam" id="TIGR00254">
    <property type="entry name" value="GGDEF"/>
    <property type="match status" value="1"/>
</dbReference>
<dbReference type="InterPro" id="IPR035965">
    <property type="entry name" value="PAS-like_dom_sf"/>
</dbReference>
<dbReference type="SUPFAM" id="SSF55785">
    <property type="entry name" value="PYP-like sensor domain (PAS domain)"/>
    <property type="match status" value="2"/>
</dbReference>
<dbReference type="PROSITE" id="PS50113">
    <property type="entry name" value="PAC"/>
    <property type="match status" value="2"/>
</dbReference>
<dbReference type="PATRIC" id="fig|162209.4.peg.631"/>
<feature type="domain" description="GGDEF" evidence="3">
    <location>
        <begin position="308"/>
        <end position="445"/>
    </location>
</feature>
<dbReference type="InterPro" id="IPR000160">
    <property type="entry name" value="GGDEF_dom"/>
</dbReference>
<dbReference type="PROSITE" id="PS50112">
    <property type="entry name" value="PAS"/>
    <property type="match status" value="2"/>
</dbReference>
<dbReference type="RefSeq" id="WP_062407110.1">
    <property type="nucleotide sequence ID" value="NZ_CP013652.1"/>
</dbReference>
<dbReference type="SUPFAM" id="SSF55073">
    <property type="entry name" value="Nucleotide cyclase"/>
    <property type="match status" value="1"/>
</dbReference>
<dbReference type="InterPro" id="IPR013655">
    <property type="entry name" value="PAS_fold_3"/>
</dbReference>
<protein>
    <submittedName>
        <fullName evidence="4">Diguanylate cyclase</fullName>
    </submittedName>
</protein>
<dbReference type="FunFam" id="3.30.70.270:FF:000001">
    <property type="entry name" value="Diguanylate cyclase domain protein"/>
    <property type="match status" value="1"/>
</dbReference>
<gene>
    <name evidence="4" type="ORF">IJ22_05980</name>
</gene>
<dbReference type="Gene3D" id="3.30.70.270">
    <property type="match status" value="1"/>
</dbReference>
<evidence type="ECO:0000313" key="4">
    <source>
        <dbReference type="EMBL" id="ALS20985.1"/>
    </source>
</evidence>
<dbReference type="NCBIfam" id="TIGR00229">
    <property type="entry name" value="sensory_box"/>
    <property type="match status" value="2"/>
</dbReference>
<evidence type="ECO:0000259" key="3">
    <source>
        <dbReference type="PROSITE" id="PS50887"/>
    </source>
</evidence>
<dbReference type="SMART" id="SM00091">
    <property type="entry name" value="PAS"/>
    <property type="match status" value="2"/>
</dbReference>
<dbReference type="InterPro" id="IPR029787">
    <property type="entry name" value="Nucleotide_cyclase"/>
</dbReference>
<proteinExistence type="predicted"/>
<dbReference type="EMBL" id="CP013652">
    <property type="protein sequence ID" value="ALS20985.1"/>
    <property type="molecule type" value="Genomic_DNA"/>
</dbReference>